<evidence type="ECO:0000313" key="1">
    <source>
        <dbReference type="EMBL" id="KIH46958.1"/>
    </source>
</evidence>
<dbReference type="EMBL" id="KN768256">
    <property type="protein sequence ID" value="KIH46958.1"/>
    <property type="molecule type" value="Genomic_DNA"/>
</dbReference>
<proteinExistence type="predicted"/>
<gene>
    <name evidence="1" type="ORF">ANCDUO_22986</name>
</gene>
<sequence>MTPASQSLRDSLLSHLRSGRLSLTQRFVHSFARRDYTMGELALDRSLRKQAGDLNAQAGCLPSRALDPEQQVLITLKHKSQIVQIRYLDTARSFDPWES</sequence>
<evidence type="ECO:0000313" key="2">
    <source>
        <dbReference type="Proteomes" id="UP000054047"/>
    </source>
</evidence>
<dbReference type="OrthoDB" id="10517594at2759"/>
<dbReference type="AlphaFoldDB" id="A0A0C2BSW0"/>
<accession>A0A0C2BSW0</accession>
<keyword evidence="2" id="KW-1185">Reference proteome</keyword>
<reference evidence="1 2" key="1">
    <citation type="submission" date="2013-12" db="EMBL/GenBank/DDBJ databases">
        <title>Draft genome of the parsitic nematode Ancylostoma duodenale.</title>
        <authorList>
            <person name="Mitreva M."/>
        </authorList>
    </citation>
    <scope>NUCLEOTIDE SEQUENCE [LARGE SCALE GENOMIC DNA]</scope>
    <source>
        <strain evidence="1 2">Zhejiang</strain>
    </source>
</reference>
<dbReference type="Proteomes" id="UP000054047">
    <property type="component" value="Unassembled WGS sequence"/>
</dbReference>
<organism evidence="1 2">
    <name type="scientific">Ancylostoma duodenale</name>
    <dbReference type="NCBI Taxonomy" id="51022"/>
    <lineage>
        <taxon>Eukaryota</taxon>
        <taxon>Metazoa</taxon>
        <taxon>Ecdysozoa</taxon>
        <taxon>Nematoda</taxon>
        <taxon>Chromadorea</taxon>
        <taxon>Rhabditida</taxon>
        <taxon>Rhabditina</taxon>
        <taxon>Rhabditomorpha</taxon>
        <taxon>Strongyloidea</taxon>
        <taxon>Ancylostomatidae</taxon>
        <taxon>Ancylostomatinae</taxon>
        <taxon>Ancylostoma</taxon>
    </lineage>
</organism>
<protein>
    <submittedName>
        <fullName evidence="1">Uncharacterized protein</fullName>
    </submittedName>
</protein>
<name>A0A0C2BSW0_9BILA</name>